<gene>
    <name evidence="1" type="ordered locus">NMB0320</name>
</gene>
<dbReference type="STRING" id="122586.NMB0320"/>
<protein>
    <submittedName>
        <fullName evidence="1">Uncharacterized protein</fullName>
    </submittedName>
</protein>
<dbReference type="EMBL" id="AE002098">
    <property type="protein sequence ID" value="AAF40765.1"/>
    <property type="molecule type" value="Genomic_DNA"/>
</dbReference>
<dbReference type="PaxDb" id="122586-NMB0320"/>
<proteinExistence type="predicted"/>
<dbReference type="PIR" id="C81212">
    <property type="entry name" value="C81212"/>
</dbReference>
<sequence length="49" mass="5715">MQQFPKSAIIAPHLFRTCKRSTDATIGRIIRAKQPFFFKTLELTLFFVV</sequence>
<dbReference type="Proteomes" id="UP000000425">
    <property type="component" value="Chromosome"/>
</dbReference>
<organism evidence="1 2">
    <name type="scientific">Neisseria meningitidis serogroup B (strain ATCC BAA-335 / MC58)</name>
    <dbReference type="NCBI Taxonomy" id="122586"/>
    <lineage>
        <taxon>Bacteria</taxon>
        <taxon>Pseudomonadati</taxon>
        <taxon>Pseudomonadota</taxon>
        <taxon>Betaproteobacteria</taxon>
        <taxon>Neisseriales</taxon>
        <taxon>Neisseriaceae</taxon>
        <taxon>Neisseria</taxon>
    </lineage>
</organism>
<evidence type="ECO:0000313" key="1">
    <source>
        <dbReference type="EMBL" id="AAF40765.1"/>
    </source>
</evidence>
<dbReference type="InParanoid" id="Q9K158"/>
<keyword evidence="2" id="KW-1185">Reference proteome</keyword>
<dbReference type="KEGG" id="nme:NMB0320"/>
<reference evidence="1 2" key="1">
    <citation type="journal article" date="2000" name="Science">
        <title>Complete genome sequence of Neisseria meningitidis serogroup B strain MC58.</title>
        <authorList>
            <person name="Tettelin H."/>
            <person name="Saunders N.J."/>
            <person name="Heidelberg J."/>
            <person name="Jeffries A.C."/>
            <person name="Nelson K.E."/>
            <person name="Eisen J.A."/>
            <person name="Ketchum K.A."/>
            <person name="Hood D.W."/>
            <person name="Peden J.F."/>
            <person name="Dodson R.J."/>
            <person name="Nelson W.C."/>
            <person name="Gwinn M.L."/>
            <person name="DeBoy R."/>
            <person name="Peterson J.D."/>
            <person name="Hickey E.K."/>
            <person name="Haft D.H."/>
            <person name="Salzberg S.L."/>
            <person name="White O."/>
            <person name="Fleischmann R.D."/>
            <person name="Dougherty B.A."/>
            <person name="Mason T."/>
            <person name="Ciecko A."/>
            <person name="Parksey D.S."/>
            <person name="Blair E."/>
            <person name="Cittone H."/>
            <person name="Clark E.B."/>
            <person name="Cotton M.D."/>
            <person name="Utterback T.R."/>
            <person name="Khouri H."/>
            <person name="Qin H."/>
            <person name="Vamathevan J."/>
            <person name="Gill J."/>
            <person name="Scarlato V."/>
            <person name="Masignani V."/>
            <person name="Pizza M."/>
            <person name="Grandi G."/>
            <person name="Sun L."/>
            <person name="Smith H.O."/>
            <person name="Fraser C.M."/>
            <person name="Moxon E.R."/>
            <person name="Rappuoli R."/>
            <person name="Venter J.C."/>
        </authorList>
    </citation>
    <scope>NUCLEOTIDE SEQUENCE [LARGE SCALE GENOMIC DNA]</scope>
    <source>
        <strain evidence="2">ATCC BAA-335 / MC58</strain>
    </source>
</reference>
<dbReference type="AlphaFoldDB" id="Q9K158"/>
<accession>Q9K158</accession>
<evidence type="ECO:0000313" key="2">
    <source>
        <dbReference type="Proteomes" id="UP000000425"/>
    </source>
</evidence>
<dbReference type="HOGENOM" id="CLU_3138118_0_0_4"/>
<name>Q9K158_NEIMB</name>